<keyword evidence="3" id="KW-1185">Reference proteome</keyword>
<keyword evidence="1" id="KW-0812">Transmembrane</keyword>
<dbReference type="Proteomes" id="UP000271098">
    <property type="component" value="Unassembled WGS sequence"/>
</dbReference>
<accession>A0A183DBB5</accession>
<feature type="transmembrane region" description="Helical" evidence="1">
    <location>
        <begin position="61"/>
        <end position="78"/>
    </location>
</feature>
<evidence type="ECO:0000313" key="3">
    <source>
        <dbReference type="Proteomes" id="UP000271098"/>
    </source>
</evidence>
<reference evidence="4" key="1">
    <citation type="submission" date="2016-06" db="UniProtKB">
        <authorList>
            <consortium name="WormBaseParasite"/>
        </authorList>
    </citation>
    <scope>IDENTIFICATION</scope>
</reference>
<keyword evidence="1" id="KW-0472">Membrane</keyword>
<sequence>MNETKQMKMKNTQYPRSQNSLAVMLSDVIILFSTFCSIKLGNIKKNKGPQELSGLRLLRDSVFVSVYSLSKYFFFLHFHSNEKRIF</sequence>
<proteinExistence type="predicted"/>
<feature type="transmembrane region" description="Helical" evidence="1">
    <location>
        <begin position="21"/>
        <end position="41"/>
    </location>
</feature>
<dbReference type="AlphaFoldDB" id="A0A183DBB5"/>
<evidence type="ECO:0000256" key="1">
    <source>
        <dbReference type="SAM" id="Phobius"/>
    </source>
</evidence>
<protein>
    <submittedName>
        <fullName evidence="4">Ovule protein</fullName>
    </submittedName>
</protein>
<gene>
    <name evidence="2" type="ORF">GPUH_LOCUS6003</name>
</gene>
<reference evidence="2 3" key="2">
    <citation type="submission" date="2018-11" db="EMBL/GenBank/DDBJ databases">
        <authorList>
            <consortium name="Pathogen Informatics"/>
        </authorList>
    </citation>
    <scope>NUCLEOTIDE SEQUENCE [LARGE SCALE GENOMIC DNA]</scope>
</reference>
<dbReference type="EMBL" id="UYRT01013453">
    <property type="protein sequence ID" value="VDK53033.1"/>
    <property type="molecule type" value="Genomic_DNA"/>
</dbReference>
<evidence type="ECO:0000313" key="4">
    <source>
        <dbReference type="WBParaSite" id="GPUH_0000601401-mRNA-1"/>
    </source>
</evidence>
<evidence type="ECO:0000313" key="2">
    <source>
        <dbReference type="EMBL" id="VDK53033.1"/>
    </source>
</evidence>
<keyword evidence="1" id="KW-1133">Transmembrane helix</keyword>
<organism evidence="4">
    <name type="scientific">Gongylonema pulchrum</name>
    <dbReference type="NCBI Taxonomy" id="637853"/>
    <lineage>
        <taxon>Eukaryota</taxon>
        <taxon>Metazoa</taxon>
        <taxon>Ecdysozoa</taxon>
        <taxon>Nematoda</taxon>
        <taxon>Chromadorea</taxon>
        <taxon>Rhabditida</taxon>
        <taxon>Spirurina</taxon>
        <taxon>Spiruromorpha</taxon>
        <taxon>Spiruroidea</taxon>
        <taxon>Gongylonematidae</taxon>
        <taxon>Gongylonema</taxon>
    </lineage>
</organism>
<name>A0A183DBB5_9BILA</name>
<dbReference type="WBParaSite" id="GPUH_0000601401-mRNA-1">
    <property type="protein sequence ID" value="GPUH_0000601401-mRNA-1"/>
    <property type="gene ID" value="GPUH_0000601401"/>
</dbReference>